<protein>
    <submittedName>
        <fullName evidence="1">Uncharacterized protein</fullName>
    </submittedName>
</protein>
<sequence length="445" mass="50883">MGRCRNCHTHFWGNPHFCPSCKTDLWYEEYNDENWDFRALQEEGNRLIAKGNYEKAAVVLKLALDQVMYKHAQHSMHRLKDAVSDFVWLYSNEAADISDDRITDVLDYFEEECFGQPDKYRENLMQMRRDASRRLPQAQYREKQGLDFPHLRSYWEFAPVSQVTDQNSVSGYEPDILEAKHLLLTESFLYLYLNFSRVMKYLQAQDSLNTQMVTDELLPLLHPDLDMEKNGENDTAKLMENVLCGFLEDGFEELAALYLNHFDEAAVTKVKKRCEQIAGEDVTSTAMLEMAVFAPLLASEKNGKKIYEAMVPAVTEILAQMNQLHQVLSETLDEKERKNLQHTISILCAEYCGMYGVGEYLLGLAAQTDQELYLDAMDQAAGNGITLAAEEMMRSYFYGRRGCEVQPGYAKFYSRLVSLRHVASSISDAVEGVEGLEMLVPGAEA</sequence>
<dbReference type="AlphaFoldDB" id="A0AAE3E2W9"/>
<organism evidence="1 2">
    <name type="scientific">Anthropogastromicrobium aceti</name>
    <dbReference type="NCBI Taxonomy" id="2981768"/>
    <lineage>
        <taxon>Bacteria</taxon>
        <taxon>Bacillati</taxon>
        <taxon>Bacillota</taxon>
        <taxon>Clostridia</taxon>
        <taxon>Lachnospirales</taxon>
        <taxon>Lachnospiraceae</taxon>
        <taxon>Anthropogastromicrobium</taxon>
    </lineage>
</organism>
<evidence type="ECO:0000313" key="1">
    <source>
        <dbReference type="EMBL" id="MCC2221178.1"/>
    </source>
</evidence>
<gene>
    <name evidence="1" type="ORF">LKD48_05880</name>
</gene>
<dbReference type="EMBL" id="JAJEQN010000011">
    <property type="protein sequence ID" value="MCC2221178.1"/>
    <property type="molecule type" value="Genomic_DNA"/>
</dbReference>
<accession>A0AAE3E2W9</accession>
<dbReference type="Proteomes" id="UP001198200">
    <property type="component" value="Unassembled WGS sequence"/>
</dbReference>
<proteinExistence type="predicted"/>
<evidence type="ECO:0000313" key="2">
    <source>
        <dbReference type="Proteomes" id="UP001198200"/>
    </source>
</evidence>
<comment type="caution">
    <text evidence="1">The sequence shown here is derived from an EMBL/GenBank/DDBJ whole genome shotgun (WGS) entry which is preliminary data.</text>
</comment>
<name>A0AAE3E2W9_9FIRM</name>
<dbReference type="RefSeq" id="WP_308731503.1">
    <property type="nucleotide sequence ID" value="NZ_JAJEQN010000011.1"/>
</dbReference>
<reference evidence="1 2" key="1">
    <citation type="submission" date="2021-10" db="EMBL/GenBank/DDBJ databases">
        <title>Anaerobic single-cell dispensing facilitates the cultivation of human gut bacteria.</title>
        <authorList>
            <person name="Afrizal A."/>
        </authorList>
    </citation>
    <scope>NUCLEOTIDE SEQUENCE [LARGE SCALE GENOMIC DNA]</scope>
    <source>
        <strain evidence="1 2">CLA-AA-H224</strain>
    </source>
</reference>
<keyword evidence="2" id="KW-1185">Reference proteome</keyword>